<dbReference type="InterPro" id="IPR019644">
    <property type="entry name" value="DUF2508"/>
</dbReference>
<sequence>MMFSKKGKMKKEFDEQFITLMKETKSEWHQAQSIEDYLNDYDLDAVAKRKMAESIHFYLYKEARIRNVILK</sequence>
<dbReference type="AlphaFoldDB" id="A0A1I6BEM9"/>
<dbReference type="Proteomes" id="UP000198734">
    <property type="component" value="Unassembled WGS sequence"/>
</dbReference>
<organism evidence="1 2">
    <name type="scientific">Psychrobacillus psychrotolerans</name>
    <dbReference type="NCBI Taxonomy" id="126156"/>
    <lineage>
        <taxon>Bacteria</taxon>
        <taxon>Bacillati</taxon>
        <taxon>Bacillota</taxon>
        <taxon>Bacilli</taxon>
        <taxon>Bacillales</taxon>
        <taxon>Bacillaceae</taxon>
        <taxon>Psychrobacillus</taxon>
    </lineage>
</organism>
<dbReference type="OrthoDB" id="2166610at2"/>
<keyword evidence="2" id="KW-1185">Reference proteome</keyword>
<name>A0A1I6BEM9_9BACI</name>
<reference evidence="2" key="1">
    <citation type="submission" date="2016-10" db="EMBL/GenBank/DDBJ databases">
        <authorList>
            <person name="Varghese N."/>
            <person name="Submissions S."/>
        </authorList>
    </citation>
    <scope>NUCLEOTIDE SEQUENCE [LARGE SCALE GENOMIC DNA]</scope>
    <source>
        <strain evidence="2">DSM 11706</strain>
    </source>
</reference>
<proteinExistence type="predicted"/>
<evidence type="ECO:0000313" key="2">
    <source>
        <dbReference type="Proteomes" id="UP000198734"/>
    </source>
</evidence>
<dbReference type="STRING" id="126156.SAMN05421670_0426"/>
<dbReference type="Pfam" id="PF10704">
    <property type="entry name" value="DUF2508"/>
    <property type="match status" value="1"/>
</dbReference>
<evidence type="ECO:0000313" key="1">
    <source>
        <dbReference type="EMBL" id="SFQ79339.1"/>
    </source>
</evidence>
<accession>A0A1I6BEM9</accession>
<dbReference type="EMBL" id="FOXU01000015">
    <property type="protein sequence ID" value="SFQ79339.1"/>
    <property type="molecule type" value="Genomic_DNA"/>
</dbReference>
<gene>
    <name evidence="1" type="ORF">SAMN05421670_0426</name>
</gene>
<protein>
    <submittedName>
        <fullName evidence="1">Uncharacterized protein</fullName>
    </submittedName>
</protein>